<gene>
    <name evidence="8" type="ORF">SI8410_06008262</name>
</gene>
<dbReference type="PROSITE" id="PS51512">
    <property type="entry name" value="DFDF"/>
    <property type="match status" value="1"/>
</dbReference>
<dbReference type="InterPro" id="IPR025609">
    <property type="entry name" value="Lsm14-like_N"/>
</dbReference>
<feature type="compositionally biased region" description="Basic and acidic residues" evidence="3">
    <location>
        <begin position="507"/>
        <end position="517"/>
    </location>
</feature>
<dbReference type="PROSITE" id="PS51536">
    <property type="entry name" value="TFG"/>
    <property type="match status" value="1"/>
</dbReference>
<dbReference type="EMBL" id="LR746269">
    <property type="protein sequence ID" value="CAA7397597.1"/>
    <property type="molecule type" value="Genomic_DNA"/>
</dbReference>
<evidence type="ECO:0000256" key="1">
    <source>
        <dbReference type="PROSITE-ProRule" id="PRU00846"/>
    </source>
</evidence>
<dbReference type="SMART" id="SM01271">
    <property type="entry name" value="LSM14"/>
    <property type="match status" value="1"/>
</dbReference>
<evidence type="ECO:0000259" key="6">
    <source>
        <dbReference type="PROSITE" id="PS51536"/>
    </source>
</evidence>
<feature type="domain" description="TFG box profile" evidence="6">
    <location>
        <begin position="552"/>
        <end position="572"/>
    </location>
</feature>
<feature type="region of interest" description="Disordered" evidence="3">
    <location>
        <begin position="507"/>
        <end position="530"/>
    </location>
</feature>
<sequence>MEVAAAQEASKSAPSADSYIGSLISLTSKSEIRYEGVLFNINTEESSIGLQNVSSFGTEGRRKDRKQVPPSDRIYEYILFRGSDIKDLQVKSSPSQTAPSVHNDPAVIQTNYSRPVAPLSTSAVLPSVGSGVVPELSSSHTARTGAPPSTQSVPPLYQPTAYGPGLAVPTYLQGFYASSTPSGGLPHLQQPPLLRPLGQPPGLPLPPSMQQPLQYPAMNPSVPSGSPYLPGVSASPSFSSALPRISPTPSSHPNLPGTGAPQSSGSNTALPSVSTNLPEFPLWPPVGSGQSLTSSKFPSFAEASSLALAPSAGMLLSTPPFTSLPSAAAPVASLPPFPSSLTSPLSSIVGPTSEPNSTPRVDLAQQATSLSVSLTSGSSSSFPTETSGASLLPSGQPLQPGPAAVSSRQPLQIRQQFTDVNAASAEPQRQAPPENNHAILPLPTPFDYRQAEFTSHVHPGHRRRGGGRGSTFASSATHFTEDFDFTAMNEKFNKDEVWGHLGKSHLQTRDNNEHYPNDDQPESSEPKTKPVYVKDDFFDSLSCNAFDHAGRNERARFSEKMRTDTETFGEFSQHRLARGGGRRGYRGGGGGSGGSGGRGRGFFYGRGYGYVGRGHGSHNPPNWEAY</sequence>
<dbReference type="PROSITE" id="PS52002">
    <property type="entry name" value="SM"/>
    <property type="match status" value="1"/>
</dbReference>
<evidence type="ECO:0000313" key="9">
    <source>
        <dbReference type="Proteomes" id="UP000663760"/>
    </source>
</evidence>
<evidence type="ECO:0000313" key="8">
    <source>
        <dbReference type="EMBL" id="CAA7397597.1"/>
    </source>
</evidence>
<accession>A0A7I8KII0</accession>
<feature type="region of interest" description="Disordered" evidence="3">
    <location>
        <begin position="368"/>
        <end position="408"/>
    </location>
</feature>
<dbReference type="InterPro" id="IPR025761">
    <property type="entry name" value="FFD_box"/>
</dbReference>
<dbReference type="SUPFAM" id="SSF50182">
    <property type="entry name" value="Sm-like ribonucleoproteins"/>
    <property type="match status" value="1"/>
</dbReference>
<evidence type="ECO:0000256" key="3">
    <source>
        <dbReference type="SAM" id="MobiDB-lite"/>
    </source>
</evidence>
<dbReference type="OrthoDB" id="21539at2759"/>
<dbReference type="InterPro" id="IPR025768">
    <property type="entry name" value="TFG_box"/>
</dbReference>
<feature type="compositionally biased region" description="Pro residues" evidence="3">
    <location>
        <begin position="198"/>
        <end position="209"/>
    </location>
</feature>
<evidence type="ECO:0000259" key="4">
    <source>
        <dbReference type="PROSITE" id="PS51512"/>
    </source>
</evidence>
<evidence type="ECO:0000259" key="7">
    <source>
        <dbReference type="PROSITE" id="PS52002"/>
    </source>
</evidence>
<dbReference type="GO" id="GO:0034063">
    <property type="term" value="P:stress granule assembly"/>
    <property type="evidence" value="ECO:0007669"/>
    <property type="project" value="TreeGrafter"/>
</dbReference>
<organism evidence="8 9">
    <name type="scientific">Spirodela intermedia</name>
    <name type="common">Intermediate duckweed</name>
    <dbReference type="NCBI Taxonomy" id="51605"/>
    <lineage>
        <taxon>Eukaryota</taxon>
        <taxon>Viridiplantae</taxon>
        <taxon>Streptophyta</taxon>
        <taxon>Embryophyta</taxon>
        <taxon>Tracheophyta</taxon>
        <taxon>Spermatophyta</taxon>
        <taxon>Magnoliopsida</taxon>
        <taxon>Liliopsida</taxon>
        <taxon>Araceae</taxon>
        <taxon>Lemnoideae</taxon>
        <taxon>Spirodela</taxon>
    </lineage>
</organism>
<dbReference type="Proteomes" id="UP000663760">
    <property type="component" value="Chromosome 6"/>
</dbReference>
<protein>
    <submittedName>
        <fullName evidence="8">Uncharacterized protein</fullName>
    </submittedName>
</protein>
<dbReference type="PANTHER" id="PTHR13586">
    <property type="entry name" value="SCD6 PROTEIN-RELATED"/>
    <property type="match status" value="1"/>
</dbReference>
<feature type="region of interest" description="Disordered" evidence="3">
    <location>
        <begin position="133"/>
        <end position="157"/>
    </location>
</feature>
<feature type="domain" description="Sm" evidence="7">
    <location>
        <begin position="11"/>
        <end position="94"/>
    </location>
</feature>
<evidence type="ECO:0000256" key="2">
    <source>
        <dbReference type="PROSITE-ProRule" id="PRU00869"/>
    </source>
</evidence>
<dbReference type="Pfam" id="PF09532">
    <property type="entry name" value="FDF"/>
    <property type="match status" value="1"/>
</dbReference>
<feature type="domain" description="FFD box profile" evidence="5">
    <location>
        <begin position="530"/>
        <end position="545"/>
    </location>
</feature>
<dbReference type="PANTHER" id="PTHR13586:SF0">
    <property type="entry name" value="TRAILER HITCH, ISOFORM H"/>
    <property type="match status" value="1"/>
</dbReference>
<feature type="region of interest" description="Disordered" evidence="3">
    <location>
        <begin position="569"/>
        <end position="599"/>
    </location>
</feature>
<dbReference type="InterPro" id="IPR047575">
    <property type="entry name" value="Sm"/>
</dbReference>
<feature type="compositionally biased region" description="Basic residues" evidence="3">
    <location>
        <begin position="575"/>
        <end position="585"/>
    </location>
</feature>
<dbReference type="Gene3D" id="2.30.30.100">
    <property type="match status" value="1"/>
</dbReference>
<feature type="compositionally biased region" description="Gly residues" evidence="3">
    <location>
        <begin position="586"/>
        <end position="599"/>
    </location>
</feature>
<name>A0A7I8KII0_SPIIN</name>
<dbReference type="PROSITE" id="PS51513">
    <property type="entry name" value="FFD"/>
    <property type="match status" value="1"/>
</dbReference>
<proteinExistence type="predicted"/>
<feature type="compositionally biased region" description="Low complexity" evidence="3">
    <location>
        <begin position="368"/>
        <end position="404"/>
    </location>
</feature>
<feature type="domain" description="DFDF" evidence="4">
    <location>
        <begin position="471"/>
        <end position="507"/>
    </location>
</feature>
<dbReference type="InterPro" id="IPR010920">
    <property type="entry name" value="LSM_dom_sf"/>
</dbReference>
<dbReference type="GO" id="GO:0000932">
    <property type="term" value="C:P-body"/>
    <property type="evidence" value="ECO:0007669"/>
    <property type="project" value="TreeGrafter"/>
</dbReference>
<feature type="short sequence motif" description="TFG box" evidence="2">
    <location>
        <begin position="552"/>
        <end position="572"/>
    </location>
</feature>
<feature type="compositionally biased region" description="Polar residues" evidence="3">
    <location>
        <begin position="136"/>
        <end position="153"/>
    </location>
</feature>
<dbReference type="GO" id="GO:0033962">
    <property type="term" value="P:P-body assembly"/>
    <property type="evidence" value="ECO:0007669"/>
    <property type="project" value="TreeGrafter"/>
</dbReference>
<dbReference type="SMART" id="SM01199">
    <property type="entry name" value="FDF"/>
    <property type="match status" value="1"/>
</dbReference>
<evidence type="ECO:0000259" key="5">
    <source>
        <dbReference type="PROSITE" id="PS51513"/>
    </source>
</evidence>
<dbReference type="InterPro" id="IPR019050">
    <property type="entry name" value="FDF_dom"/>
</dbReference>
<dbReference type="Pfam" id="PF12701">
    <property type="entry name" value="LSM14"/>
    <property type="match status" value="1"/>
</dbReference>
<dbReference type="InterPro" id="IPR025762">
    <property type="entry name" value="DFDF"/>
</dbReference>
<dbReference type="GO" id="GO:0003729">
    <property type="term" value="F:mRNA binding"/>
    <property type="evidence" value="ECO:0007669"/>
    <property type="project" value="TreeGrafter"/>
</dbReference>
<dbReference type="CDD" id="cd01736">
    <property type="entry name" value="LSm14_N"/>
    <property type="match status" value="1"/>
</dbReference>
<feature type="region of interest" description="Disordered" evidence="3">
    <location>
        <begin position="182"/>
        <end position="276"/>
    </location>
</feature>
<keyword evidence="9" id="KW-1185">Reference proteome</keyword>
<dbReference type="AlphaFoldDB" id="A0A7I8KII0"/>
<feature type="compositionally biased region" description="Polar residues" evidence="3">
    <location>
        <begin position="260"/>
        <end position="276"/>
    </location>
</feature>
<feature type="short sequence motif" description="FFD box" evidence="1">
    <location>
        <begin position="530"/>
        <end position="545"/>
    </location>
</feature>
<reference evidence="8" key="1">
    <citation type="submission" date="2020-02" db="EMBL/GenBank/DDBJ databases">
        <authorList>
            <person name="Scholz U."/>
            <person name="Mascher M."/>
            <person name="Fiebig A."/>
        </authorList>
    </citation>
    <scope>NUCLEOTIDE SEQUENCE</scope>
</reference>
<feature type="compositionally biased region" description="Low complexity" evidence="3">
    <location>
        <begin position="182"/>
        <end position="197"/>
    </location>
</feature>